<keyword evidence="3" id="KW-1185">Reference proteome</keyword>
<reference evidence="3" key="1">
    <citation type="journal article" date="2009" name="Science">
        <title>The B73 maize genome: complexity, diversity, and dynamics.</title>
        <authorList>
            <person name="Schnable P.S."/>
            <person name="Ware D."/>
            <person name="Fulton R.S."/>
            <person name="Stein J.C."/>
            <person name="Wei F."/>
            <person name="Pasternak S."/>
            <person name="Liang C."/>
            <person name="Zhang J."/>
            <person name="Fulton L."/>
            <person name="Graves T.A."/>
            <person name="Minx P."/>
            <person name="Reily A.D."/>
            <person name="Courtney L."/>
            <person name="Kruchowski S.S."/>
            <person name="Tomlinson C."/>
            <person name="Strong C."/>
            <person name="Delehaunty K."/>
            <person name="Fronick C."/>
            <person name="Courtney B."/>
            <person name="Rock S.M."/>
            <person name="Belter E."/>
            <person name="Du F."/>
            <person name="Kim K."/>
            <person name="Abbott R.M."/>
            <person name="Cotton M."/>
            <person name="Levy A."/>
            <person name="Marchetto P."/>
            <person name="Ochoa K."/>
            <person name="Jackson S.M."/>
            <person name="Gillam B."/>
            <person name="Chen W."/>
            <person name="Yan L."/>
            <person name="Higginbotham J."/>
            <person name="Cardenas M."/>
            <person name="Waligorski J."/>
            <person name="Applebaum E."/>
            <person name="Phelps L."/>
            <person name="Falcone J."/>
            <person name="Kanchi K."/>
            <person name="Thane T."/>
            <person name="Scimone A."/>
            <person name="Thane N."/>
            <person name="Henke J."/>
            <person name="Wang T."/>
            <person name="Ruppert J."/>
            <person name="Shah N."/>
            <person name="Rotter K."/>
            <person name="Hodges J."/>
            <person name="Ingenthron E."/>
            <person name="Cordes M."/>
            <person name="Kohlberg S."/>
            <person name="Sgro J."/>
            <person name="Delgado B."/>
            <person name="Mead K."/>
            <person name="Chinwalla A."/>
            <person name="Leonard S."/>
            <person name="Crouse K."/>
            <person name="Collura K."/>
            <person name="Kudrna D."/>
            <person name="Currie J."/>
            <person name="He R."/>
            <person name="Angelova A."/>
            <person name="Rajasekar S."/>
            <person name="Mueller T."/>
            <person name="Lomeli R."/>
            <person name="Scara G."/>
            <person name="Ko A."/>
            <person name="Delaney K."/>
            <person name="Wissotski M."/>
            <person name="Lopez G."/>
            <person name="Campos D."/>
            <person name="Braidotti M."/>
            <person name="Ashley E."/>
            <person name="Golser W."/>
            <person name="Kim H."/>
            <person name="Lee S."/>
            <person name="Lin J."/>
            <person name="Dujmic Z."/>
            <person name="Kim W."/>
            <person name="Talag J."/>
            <person name="Zuccolo A."/>
            <person name="Fan C."/>
            <person name="Sebastian A."/>
            <person name="Kramer M."/>
            <person name="Spiegel L."/>
            <person name="Nascimento L."/>
            <person name="Zutavern T."/>
            <person name="Miller B."/>
            <person name="Ambroise C."/>
            <person name="Muller S."/>
            <person name="Spooner W."/>
            <person name="Narechania A."/>
            <person name="Ren L."/>
            <person name="Wei S."/>
            <person name="Kumari S."/>
            <person name="Faga B."/>
            <person name="Levy M.J."/>
            <person name="McMahan L."/>
            <person name="Van Buren P."/>
            <person name="Vaughn M.W."/>
            <person name="Ying K."/>
            <person name="Yeh C.-T."/>
            <person name="Emrich S.J."/>
            <person name="Jia Y."/>
            <person name="Kalyanaraman A."/>
            <person name="Hsia A.-P."/>
            <person name="Barbazuk W.B."/>
            <person name="Baucom R.S."/>
            <person name="Brutnell T.P."/>
            <person name="Carpita N.C."/>
            <person name="Chaparro C."/>
            <person name="Chia J.-M."/>
            <person name="Deragon J.-M."/>
            <person name="Estill J.C."/>
            <person name="Fu Y."/>
            <person name="Jeddeloh J.A."/>
            <person name="Han Y."/>
            <person name="Lee H."/>
            <person name="Li P."/>
            <person name="Lisch D.R."/>
            <person name="Liu S."/>
            <person name="Liu Z."/>
            <person name="Nagel D.H."/>
            <person name="McCann M.C."/>
            <person name="SanMiguel P."/>
            <person name="Myers A.M."/>
            <person name="Nettleton D."/>
            <person name="Nguyen J."/>
            <person name="Penning B.W."/>
            <person name="Ponnala L."/>
            <person name="Schneider K.L."/>
            <person name="Schwartz D.C."/>
            <person name="Sharma A."/>
            <person name="Soderlund C."/>
            <person name="Springer N.M."/>
            <person name="Sun Q."/>
            <person name="Wang H."/>
            <person name="Waterman M."/>
            <person name="Westerman R."/>
            <person name="Wolfgruber T.K."/>
            <person name="Yang L."/>
            <person name="Yu Y."/>
            <person name="Zhang L."/>
            <person name="Zhou S."/>
            <person name="Zhu Q."/>
            <person name="Bennetzen J.L."/>
            <person name="Dawe R.K."/>
            <person name="Jiang J."/>
            <person name="Jiang N."/>
            <person name="Presting G.G."/>
            <person name="Wessler S.R."/>
            <person name="Aluru S."/>
            <person name="Martienssen R.A."/>
            <person name="Clifton S.W."/>
            <person name="McCombie W.R."/>
            <person name="Wing R.A."/>
            <person name="Wilson R.K."/>
        </authorList>
    </citation>
    <scope>NUCLEOTIDE SEQUENCE [LARGE SCALE GENOMIC DNA]</scope>
    <source>
        <strain evidence="3">cv. B73</strain>
    </source>
</reference>
<organism evidence="2 3">
    <name type="scientific">Zea mays</name>
    <name type="common">Maize</name>
    <dbReference type="NCBI Taxonomy" id="4577"/>
    <lineage>
        <taxon>Eukaryota</taxon>
        <taxon>Viridiplantae</taxon>
        <taxon>Streptophyta</taxon>
        <taxon>Embryophyta</taxon>
        <taxon>Tracheophyta</taxon>
        <taxon>Spermatophyta</taxon>
        <taxon>Magnoliopsida</taxon>
        <taxon>Liliopsida</taxon>
        <taxon>Poales</taxon>
        <taxon>Poaceae</taxon>
        <taxon>PACMAD clade</taxon>
        <taxon>Panicoideae</taxon>
        <taxon>Andropogonodae</taxon>
        <taxon>Andropogoneae</taxon>
        <taxon>Tripsacinae</taxon>
        <taxon>Zea</taxon>
    </lineage>
</organism>
<protein>
    <submittedName>
        <fullName evidence="2">Uncharacterized protein</fullName>
    </submittedName>
</protein>
<evidence type="ECO:0000313" key="2">
    <source>
        <dbReference type="EnsemblPlants" id="Zm00001eb413970_P001"/>
    </source>
</evidence>
<feature type="compositionally biased region" description="Low complexity" evidence="1">
    <location>
        <begin position="83"/>
        <end position="111"/>
    </location>
</feature>
<evidence type="ECO:0000256" key="1">
    <source>
        <dbReference type="SAM" id="MobiDB-lite"/>
    </source>
</evidence>
<dbReference type="PANTHER" id="PTHR33922:SF2">
    <property type="entry name" value="OS07G0589600 PROTEIN"/>
    <property type="match status" value="1"/>
</dbReference>
<proteinExistence type="predicted"/>
<reference evidence="2" key="3">
    <citation type="submission" date="2021-05" db="UniProtKB">
        <authorList>
            <consortium name="EnsemblPlants"/>
        </authorList>
    </citation>
    <scope>IDENTIFICATION</scope>
    <source>
        <strain evidence="2">cv. B73</strain>
    </source>
</reference>
<dbReference type="AlphaFoldDB" id="A0A804ULT3"/>
<dbReference type="Proteomes" id="UP000007305">
    <property type="component" value="Chromosome 10"/>
</dbReference>
<dbReference type="InParanoid" id="A0A804ULT3"/>
<dbReference type="Gramene" id="Zm00001eb413970_T001">
    <property type="protein sequence ID" value="Zm00001eb413970_P001"/>
    <property type="gene ID" value="Zm00001eb413970"/>
</dbReference>
<evidence type="ECO:0000313" key="3">
    <source>
        <dbReference type="Proteomes" id="UP000007305"/>
    </source>
</evidence>
<feature type="region of interest" description="Disordered" evidence="1">
    <location>
        <begin position="217"/>
        <end position="242"/>
    </location>
</feature>
<reference evidence="2" key="2">
    <citation type="submission" date="2019-07" db="EMBL/GenBank/DDBJ databases">
        <authorList>
            <person name="Seetharam A."/>
            <person name="Woodhouse M."/>
            <person name="Cannon E."/>
        </authorList>
    </citation>
    <scope>NUCLEOTIDE SEQUENCE [LARGE SCALE GENOMIC DNA]</scope>
    <source>
        <strain evidence="2">cv. B73</strain>
    </source>
</reference>
<dbReference type="EnsemblPlants" id="Zm00001eb413970_T001">
    <property type="protein sequence ID" value="Zm00001eb413970_P001"/>
    <property type="gene ID" value="Zm00001eb413970"/>
</dbReference>
<accession>A0A804ULT3</accession>
<feature type="region of interest" description="Disordered" evidence="1">
    <location>
        <begin position="290"/>
        <end position="313"/>
    </location>
</feature>
<sequence length="313" mass="31855">MAEAECRASDSADDFEFCILLSDGIVPAGESAGTDMCVADEVFCQGKLLPLRASSVAAADGASVATLPRSESVASTVGLVSRSGSRSTSLSSSGSSSGCVSRSQSSKSASSDHGAGAPPPRRSLLSILFFAHPSPSPRLRSARPRRSTGSAQPAAAAWGLFRFHLGVVGAPDVYPPPPRPAVDAKVTAAARGGGSRSARFEQVAAAVDRIGAGQLGEQQGASGLQPASRKGQAQGLPASTGRGWASVAGAEKLYGVLSWKTDRRGVPAGGGRRPWKGRLLPAAPSFGIDRRGSGLWGKGRRGESVGEAKGIHL</sequence>
<feature type="region of interest" description="Disordered" evidence="1">
    <location>
        <begin position="83"/>
        <end position="118"/>
    </location>
</feature>
<dbReference type="PANTHER" id="PTHR33922">
    <property type="entry name" value="OS01G0888066 PROTEIN-RELATED"/>
    <property type="match status" value="1"/>
</dbReference>
<name>A0A804ULT3_MAIZE</name>
<feature type="compositionally biased region" description="Basic and acidic residues" evidence="1">
    <location>
        <begin position="300"/>
        <end position="313"/>
    </location>
</feature>